<feature type="transmembrane region" description="Helical" evidence="1">
    <location>
        <begin position="91"/>
        <end position="111"/>
    </location>
</feature>
<keyword evidence="3" id="KW-1185">Reference proteome</keyword>
<dbReference type="EMBL" id="CAGS01000078">
    <property type="protein sequence ID" value="CCF82933.1"/>
    <property type="molecule type" value="Genomic_DNA"/>
</dbReference>
<dbReference type="InterPro" id="IPR005325">
    <property type="entry name" value="DUF308_memb"/>
</dbReference>
<dbReference type="RefSeq" id="WP_008475499.1">
    <property type="nucleotide sequence ID" value="NZ_CAGS01000078.1"/>
</dbReference>
<proteinExistence type="predicted"/>
<sequence length="185" mass="19893">MDILARDWWTFTIRGVIAILFGFAALFWPALTLGVLVLLFGAYVLVDGIFALGGSIRAMQHKTRWWPLLLQGLAGIAAGILTFVYPGITAVVLLVIIAAWAIVSGIGAVIAAIELRRYISNEWLLGLSGVASILFGIILFAQPGAGALALIWVIGIYAIVFGVLELGFSFRLRGFQEAMKARTSA</sequence>
<feature type="transmembrane region" description="Helical" evidence="1">
    <location>
        <begin position="65"/>
        <end position="85"/>
    </location>
</feature>
<dbReference type="Pfam" id="PF03729">
    <property type="entry name" value="DUF308"/>
    <property type="match status" value="2"/>
</dbReference>
<accession>I4EE21</accession>
<dbReference type="PANTHER" id="PTHR34989">
    <property type="entry name" value="PROTEIN HDED"/>
    <property type="match status" value="1"/>
</dbReference>
<comment type="caution">
    <text evidence="2">The sequence shown here is derived from an EMBL/GenBank/DDBJ whole genome shotgun (WGS) entry which is preliminary data.</text>
</comment>
<name>I4EE21_9BACT</name>
<feature type="transmembrane region" description="Helical" evidence="1">
    <location>
        <begin position="33"/>
        <end position="53"/>
    </location>
</feature>
<dbReference type="InterPro" id="IPR052712">
    <property type="entry name" value="Acid_resist_chaperone_HdeD"/>
</dbReference>
<keyword evidence="1" id="KW-0812">Transmembrane</keyword>
<keyword evidence="1" id="KW-1133">Transmembrane helix</keyword>
<dbReference type="OrthoDB" id="193343at2"/>
<gene>
    <name evidence="2" type="ORF">NITHO_1690003</name>
</gene>
<dbReference type="PANTHER" id="PTHR34989:SF1">
    <property type="entry name" value="PROTEIN HDED"/>
    <property type="match status" value="1"/>
</dbReference>
<evidence type="ECO:0000256" key="1">
    <source>
        <dbReference type="SAM" id="Phobius"/>
    </source>
</evidence>
<dbReference type="GO" id="GO:0005886">
    <property type="term" value="C:plasma membrane"/>
    <property type="evidence" value="ECO:0007669"/>
    <property type="project" value="TreeGrafter"/>
</dbReference>
<protein>
    <recommendedName>
        <fullName evidence="4">HdeD family acid-resistance protein</fullName>
    </recommendedName>
</protein>
<evidence type="ECO:0000313" key="2">
    <source>
        <dbReference type="EMBL" id="CCF82933.1"/>
    </source>
</evidence>
<feature type="transmembrane region" description="Helical" evidence="1">
    <location>
        <begin position="7"/>
        <end position="27"/>
    </location>
</feature>
<feature type="transmembrane region" description="Helical" evidence="1">
    <location>
        <begin position="123"/>
        <end position="141"/>
    </location>
</feature>
<keyword evidence="1" id="KW-0472">Membrane</keyword>
<reference evidence="2 3" key="1">
    <citation type="journal article" date="2012" name="ISME J.">
        <title>Nitrification expanded: discovery, physiology and genomics of a nitrite-oxidizing bacterium from the phylum Chloroflexi.</title>
        <authorList>
            <person name="Sorokin D.Y."/>
            <person name="Lucker S."/>
            <person name="Vejmelkova D."/>
            <person name="Kostrikina N.A."/>
            <person name="Kleerebezem R."/>
            <person name="Rijpstra W.I."/>
            <person name="Damste J.S."/>
            <person name="Le Paslier D."/>
            <person name="Muyzer G."/>
            <person name="Wagner M."/>
            <person name="van Loosdrecht M.C."/>
            <person name="Daims H."/>
        </authorList>
    </citation>
    <scope>NUCLEOTIDE SEQUENCE [LARGE SCALE GENOMIC DNA]</scope>
    <source>
        <strain evidence="3">none</strain>
    </source>
</reference>
<evidence type="ECO:0008006" key="4">
    <source>
        <dbReference type="Google" id="ProtNLM"/>
    </source>
</evidence>
<evidence type="ECO:0000313" key="3">
    <source>
        <dbReference type="Proteomes" id="UP000004221"/>
    </source>
</evidence>
<feature type="transmembrane region" description="Helical" evidence="1">
    <location>
        <begin position="147"/>
        <end position="170"/>
    </location>
</feature>
<dbReference type="AlphaFoldDB" id="I4EE21"/>
<organism evidence="2 3">
    <name type="scientific">Nitrolancea hollandica Lb</name>
    <dbReference type="NCBI Taxonomy" id="1129897"/>
    <lineage>
        <taxon>Bacteria</taxon>
        <taxon>Pseudomonadati</taxon>
        <taxon>Thermomicrobiota</taxon>
        <taxon>Thermomicrobia</taxon>
        <taxon>Sphaerobacterales</taxon>
        <taxon>Sphaerobacterineae</taxon>
        <taxon>Sphaerobacteraceae</taxon>
        <taxon>Nitrolancea</taxon>
    </lineage>
</organism>
<dbReference type="Proteomes" id="UP000004221">
    <property type="component" value="Unassembled WGS sequence"/>
</dbReference>